<name>A0A7C4RPH4_9BACT</name>
<dbReference type="GO" id="GO:0016787">
    <property type="term" value="F:hydrolase activity"/>
    <property type="evidence" value="ECO:0007669"/>
    <property type="project" value="UniProtKB-KW"/>
</dbReference>
<dbReference type="GO" id="GO:0006083">
    <property type="term" value="P:acetate metabolic process"/>
    <property type="evidence" value="ECO:0007669"/>
    <property type="project" value="InterPro"/>
</dbReference>
<sequence length="463" mass="51214">MQRPSFESEYRSKCISADEAAALVHSGTSIHLGGAANVAAIIDGRLARRVHELRDVTVRTYIDTHPYRICETDPEGTAFHWYSGFILGFTRSISRKRGIGVYVPSSWHNVPTFIRNTLSFDVFFLVTPPMTESGFFNFGLTAGETMAIADVSKKIVAVVRKDMPTVLGGFEECLPISRIDYVVEDEETRTFCLPSVDATDADRRIAENILNAELIQNGSTLQIGIGGLPNSVLELVQAAGLRNLGLHTEMLTEKMMDLIEAGVVTNSEKHRDRFKTVFTFCLGSRRLYDFVDRNPLFATYPVNYTNHPMVIADQPRMFSLNSAAQVDLTGQVASEQIGGSRPFQISGTGGQLDFVMGTMFAKDGKGISVIALYSEYNGASKIVPLLETGTNVTVPRSMVDHVATEWGLARLRGLTVQERAQALIAIAHPQHREWLMRQARDAGLLPYRIDQRARPKGVIVNRA</sequence>
<organism evidence="5">
    <name type="scientific">Desulfatirhabdium butyrativorans</name>
    <dbReference type="NCBI Taxonomy" id="340467"/>
    <lineage>
        <taxon>Bacteria</taxon>
        <taxon>Pseudomonadati</taxon>
        <taxon>Thermodesulfobacteriota</taxon>
        <taxon>Desulfobacteria</taxon>
        <taxon>Desulfobacterales</taxon>
        <taxon>Desulfatirhabdiaceae</taxon>
        <taxon>Desulfatirhabdium</taxon>
    </lineage>
</organism>
<reference evidence="5" key="1">
    <citation type="journal article" date="2020" name="mSystems">
        <title>Genome- and Community-Level Interaction Insights into Carbon Utilization and Element Cycling Functions of Hydrothermarchaeota in Hydrothermal Sediment.</title>
        <authorList>
            <person name="Zhou Z."/>
            <person name="Liu Y."/>
            <person name="Xu W."/>
            <person name="Pan J."/>
            <person name="Luo Z.H."/>
            <person name="Li M."/>
        </authorList>
    </citation>
    <scope>NUCLEOTIDE SEQUENCE [LARGE SCALE GENOMIC DNA]</scope>
    <source>
        <strain evidence="5">SpSt-477</strain>
    </source>
</reference>
<feature type="domain" description="Acetyl-CoA hydrolase/transferase C-terminal" evidence="4">
    <location>
        <begin position="283"/>
        <end position="439"/>
    </location>
</feature>
<proteinExistence type="inferred from homology"/>
<dbReference type="PANTHER" id="PTHR21432">
    <property type="entry name" value="ACETYL-COA HYDROLASE-RELATED"/>
    <property type="match status" value="1"/>
</dbReference>
<dbReference type="PANTHER" id="PTHR21432:SF20">
    <property type="entry name" value="ACETYL-COA HYDROLASE"/>
    <property type="match status" value="1"/>
</dbReference>
<feature type="domain" description="Acetyl-CoA hydrolase/transferase N-terminal" evidence="3">
    <location>
        <begin position="7"/>
        <end position="189"/>
    </location>
</feature>
<dbReference type="AlphaFoldDB" id="A0A7C4RPH4"/>
<evidence type="ECO:0000256" key="1">
    <source>
        <dbReference type="ARBA" id="ARBA00009632"/>
    </source>
</evidence>
<dbReference type="GO" id="GO:0008775">
    <property type="term" value="F:acetate CoA-transferase activity"/>
    <property type="evidence" value="ECO:0007669"/>
    <property type="project" value="InterPro"/>
</dbReference>
<dbReference type="Gene3D" id="3.40.1080.20">
    <property type="entry name" value="Acetyl-CoA hydrolase/transferase C-terminal domain"/>
    <property type="match status" value="1"/>
</dbReference>
<evidence type="ECO:0000256" key="2">
    <source>
        <dbReference type="ARBA" id="ARBA00022679"/>
    </source>
</evidence>
<comment type="caution">
    <text evidence="5">The sequence shown here is derived from an EMBL/GenBank/DDBJ whole genome shotgun (WGS) entry which is preliminary data.</text>
</comment>
<keyword evidence="2 5" id="KW-0808">Transferase</keyword>
<evidence type="ECO:0000259" key="3">
    <source>
        <dbReference type="Pfam" id="PF02550"/>
    </source>
</evidence>
<dbReference type="Pfam" id="PF02550">
    <property type="entry name" value="AcetylCoA_hydro"/>
    <property type="match status" value="1"/>
</dbReference>
<dbReference type="InterPro" id="IPR046433">
    <property type="entry name" value="ActCoA_hydro"/>
</dbReference>
<comment type="similarity">
    <text evidence="1">Belongs to the acetyl-CoA hydrolase/transferase family.</text>
</comment>
<accession>A0A7C4RPH4</accession>
<protein>
    <submittedName>
        <fullName evidence="5">Acetyl-CoA hydrolase/transferase family protein</fullName>
    </submittedName>
</protein>
<evidence type="ECO:0000313" key="5">
    <source>
        <dbReference type="EMBL" id="HGU32828.1"/>
    </source>
</evidence>
<dbReference type="Gene3D" id="3.40.1080.10">
    <property type="entry name" value="Glutaconate Coenzyme A-transferase"/>
    <property type="match status" value="1"/>
</dbReference>
<dbReference type="InterPro" id="IPR026888">
    <property type="entry name" value="AcetylCoA_hyd_C"/>
</dbReference>
<keyword evidence="5" id="KW-0378">Hydrolase</keyword>
<dbReference type="InterPro" id="IPR003702">
    <property type="entry name" value="ActCoA_hydro_N"/>
</dbReference>
<evidence type="ECO:0000259" key="4">
    <source>
        <dbReference type="Pfam" id="PF13336"/>
    </source>
</evidence>
<dbReference type="SUPFAM" id="SSF100950">
    <property type="entry name" value="NagB/RpiA/CoA transferase-like"/>
    <property type="match status" value="2"/>
</dbReference>
<gene>
    <name evidence="5" type="ORF">ENS29_08230</name>
</gene>
<dbReference type="EMBL" id="DSUH01000193">
    <property type="protein sequence ID" value="HGU32828.1"/>
    <property type="molecule type" value="Genomic_DNA"/>
</dbReference>
<dbReference type="InterPro" id="IPR038460">
    <property type="entry name" value="AcetylCoA_hyd_C_sf"/>
</dbReference>
<dbReference type="Pfam" id="PF13336">
    <property type="entry name" value="AcetylCoA_hyd_C"/>
    <property type="match status" value="1"/>
</dbReference>
<dbReference type="InterPro" id="IPR037171">
    <property type="entry name" value="NagB/RpiA_transferase-like"/>
</dbReference>
<dbReference type="Gene3D" id="3.30.750.70">
    <property type="entry name" value="4-hydroxybutyrate coenzyme like domains"/>
    <property type="match status" value="1"/>
</dbReference>